<dbReference type="EMBL" id="CP000473">
    <property type="protein sequence ID" value="ABJ81204.1"/>
    <property type="molecule type" value="Genomic_DNA"/>
</dbReference>
<reference evidence="1" key="1">
    <citation type="submission" date="2006-10" db="EMBL/GenBank/DDBJ databases">
        <title>Complete sequence of Solibacter usitatus Ellin6076.</title>
        <authorList>
            <consortium name="US DOE Joint Genome Institute"/>
            <person name="Copeland A."/>
            <person name="Lucas S."/>
            <person name="Lapidus A."/>
            <person name="Barry K."/>
            <person name="Detter J.C."/>
            <person name="Glavina del Rio T."/>
            <person name="Hammon N."/>
            <person name="Israni S."/>
            <person name="Dalin E."/>
            <person name="Tice H."/>
            <person name="Pitluck S."/>
            <person name="Thompson L.S."/>
            <person name="Brettin T."/>
            <person name="Bruce D."/>
            <person name="Han C."/>
            <person name="Tapia R."/>
            <person name="Gilna P."/>
            <person name="Schmutz J."/>
            <person name="Larimer F."/>
            <person name="Land M."/>
            <person name="Hauser L."/>
            <person name="Kyrpides N."/>
            <person name="Mikhailova N."/>
            <person name="Janssen P.H."/>
            <person name="Kuske C.R."/>
            <person name="Richardson P."/>
        </authorList>
    </citation>
    <scope>NUCLEOTIDE SEQUENCE</scope>
    <source>
        <strain evidence="1">Ellin6076</strain>
    </source>
</reference>
<evidence type="ECO:0000313" key="1">
    <source>
        <dbReference type="EMBL" id="ABJ81204.1"/>
    </source>
</evidence>
<dbReference type="InParanoid" id="Q02CL2"/>
<dbReference type="KEGG" id="sus:Acid_0190"/>
<proteinExistence type="predicted"/>
<dbReference type="OrthoDB" id="424525at2"/>
<dbReference type="HOGENOM" id="CLU_108508_0_0_0"/>
<name>Q02CL2_SOLUE</name>
<protein>
    <recommendedName>
        <fullName evidence="2">DNA-binding protein</fullName>
    </recommendedName>
</protein>
<organism evidence="1">
    <name type="scientific">Solibacter usitatus (strain Ellin6076)</name>
    <dbReference type="NCBI Taxonomy" id="234267"/>
    <lineage>
        <taxon>Bacteria</taxon>
        <taxon>Pseudomonadati</taxon>
        <taxon>Acidobacteriota</taxon>
        <taxon>Terriglobia</taxon>
        <taxon>Bryobacterales</taxon>
        <taxon>Solibacteraceae</taxon>
        <taxon>Candidatus Solibacter</taxon>
    </lineage>
</organism>
<dbReference type="eggNOG" id="ENOG50326SN">
    <property type="taxonomic scope" value="Bacteria"/>
</dbReference>
<dbReference type="AlphaFoldDB" id="Q02CL2"/>
<accession>Q02CL2</accession>
<dbReference type="STRING" id="234267.Acid_0190"/>
<sequence>MRAKIHDAAPLSPAGDRAHQALQHAFLMRSVKMLERVSSSASSEALKSALSSPTDIGGVASLLSDLAPLGVDLSAVDPFLEAMAKGAAIKQELLTKAGGGLTSSQAASALGITRQAVDKRRSRHALLAVPDGSGDYVYPACQFTKDGVIEGLDELLRAFQVHNPWTQLSVLLEPAPALRGKTIIETLKSGAVERAVAIAAAFGDQAA</sequence>
<gene>
    <name evidence="1" type="ordered locus">Acid_0190</name>
</gene>
<evidence type="ECO:0008006" key="2">
    <source>
        <dbReference type="Google" id="ProtNLM"/>
    </source>
</evidence>